<dbReference type="SUPFAM" id="SSF55874">
    <property type="entry name" value="ATPase domain of HSP90 chaperone/DNA topoisomerase II/histidine kinase"/>
    <property type="match status" value="1"/>
</dbReference>
<dbReference type="Gene3D" id="6.10.340.10">
    <property type="match status" value="1"/>
</dbReference>
<dbReference type="GO" id="GO:0046983">
    <property type="term" value="F:protein dimerization activity"/>
    <property type="evidence" value="ECO:0007669"/>
    <property type="project" value="InterPro"/>
</dbReference>
<feature type="domain" description="HAMP" evidence="6">
    <location>
        <begin position="173"/>
        <end position="225"/>
    </location>
</feature>
<name>A0A8J3E275_9PROT</name>
<dbReference type="Pfam" id="PF00672">
    <property type="entry name" value="HAMP"/>
    <property type="match status" value="1"/>
</dbReference>
<dbReference type="CDD" id="cd06225">
    <property type="entry name" value="HAMP"/>
    <property type="match status" value="1"/>
</dbReference>
<dbReference type="Gene3D" id="3.30.565.10">
    <property type="entry name" value="Histidine kinase-like ATPase, C-terminal domain"/>
    <property type="match status" value="1"/>
</dbReference>
<evidence type="ECO:0000256" key="5">
    <source>
        <dbReference type="ARBA" id="ARBA00023012"/>
    </source>
</evidence>
<dbReference type="EMBL" id="BMJQ01000006">
    <property type="protein sequence ID" value="GGF18512.1"/>
    <property type="molecule type" value="Genomic_DNA"/>
</dbReference>
<organism evidence="7 8">
    <name type="scientific">Aliidongia dinghuensis</name>
    <dbReference type="NCBI Taxonomy" id="1867774"/>
    <lineage>
        <taxon>Bacteria</taxon>
        <taxon>Pseudomonadati</taxon>
        <taxon>Pseudomonadota</taxon>
        <taxon>Alphaproteobacteria</taxon>
        <taxon>Rhodospirillales</taxon>
        <taxon>Dongiaceae</taxon>
        <taxon>Aliidongia</taxon>
    </lineage>
</organism>
<dbReference type="InterPro" id="IPR003594">
    <property type="entry name" value="HATPase_dom"/>
</dbReference>
<evidence type="ECO:0000256" key="2">
    <source>
        <dbReference type="ARBA" id="ARBA00022553"/>
    </source>
</evidence>
<dbReference type="InterPro" id="IPR050482">
    <property type="entry name" value="Sensor_HK_TwoCompSys"/>
</dbReference>
<dbReference type="InterPro" id="IPR011712">
    <property type="entry name" value="Sig_transdc_His_kin_sub3_dim/P"/>
</dbReference>
<evidence type="ECO:0000259" key="6">
    <source>
        <dbReference type="PROSITE" id="PS50885"/>
    </source>
</evidence>
<dbReference type="AlphaFoldDB" id="A0A8J3E275"/>
<dbReference type="GO" id="GO:0016020">
    <property type="term" value="C:membrane"/>
    <property type="evidence" value="ECO:0007669"/>
    <property type="project" value="UniProtKB-SubCell"/>
</dbReference>
<evidence type="ECO:0000313" key="8">
    <source>
        <dbReference type="Proteomes" id="UP000646365"/>
    </source>
</evidence>
<dbReference type="Gene3D" id="1.20.5.1930">
    <property type="match status" value="1"/>
</dbReference>
<dbReference type="Pfam" id="PF16448">
    <property type="entry name" value="LapD_MoxY_N"/>
    <property type="match status" value="1"/>
</dbReference>
<dbReference type="CDD" id="cd16917">
    <property type="entry name" value="HATPase_UhpB-NarQ-NarX-like"/>
    <property type="match status" value="1"/>
</dbReference>
<dbReference type="Pfam" id="PF02518">
    <property type="entry name" value="HATPase_c"/>
    <property type="match status" value="1"/>
</dbReference>
<gene>
    <name evidence="7" type="ORF">GCM10011611_25500</name>
</gene>
<accession>A0A8J3E275</accession>
<dbReference type="SMART" id="SM00304">
    <property type="entry name" value="HAMP"/>
    <property type="match status" value="1"/>
</dbReference>
<evidence type="ECO:0000313" key="7">
    <source>
        <dbReference type="EMBL" id="GGF18512.1"/>
    </source>
</evidence>
<comment type="subcellular location">
    <subcellularLocation>
        <location evidence="1">Membrane</location>
    </subcellularLocation>
</comment>
<sequence length="450" mass="48058">MPSLRVRLMGSVALALILSLALGGALTIRQARHSVARELGSALVVARQTVHASLDNLASQADPASDLRQLVAAFDGNRHVRAVLLGSGSAPITQSTLGTAREQMPSWFVRLIGVPGNAEELAVPPIARPIATVRIETDPRNEVLEVWNELSEMAAPIAVLVISSGLLIWWSTTRVLRPLSALSAALNSVGAGEFEARLPAGGLPETQVIAAAFNRMAEDLSAVRERNRALYRQLLTAHEAERKDLARDLHDDIGPLLLAVTIDAAAIEKEIATRAPDADPTLRAIRETIGQAQQNLRAIVNRLRPIGLAEFGLRRAVANLVLFWQRRHPEVDFSLDLGEGFEPSGELGEVTVFRIVQEALINALRHGAPSCIRVAFRLEGNDGFVVKVSDDGKGAEEAKPGFGLIGMRDRVEAAGGQLTTGTGPDGGFTVMAILPQSAKAPSAEMAELPP</sequence>
<evidence type="ECO:0000256" key="1">
    <source>
        <dbReference type="ARBA" id="ARBA00004370"/>
    </source>
</evidence>
<proteinExistence type="predicted"/>
<reference evidence="7" key="2">
    <citation type="submission" date="2020-09" db="EMBL/GenBank/DDBJ databases">
        <authorList>
            <person name="Sun Q."/>
            <person name="Zhou Y."/>
        </authorList>
    </citation>
    <scope>NUCLEOTIDE SEQUENCE</scope>
    <source>
        <strain evidence="7">CGMCC 1.15725</strain>
    </source>
</reference>
<dbReference type="InterPro" id="IPR032244">
    <property type="entry name" value="LapD_MoxY_N"/>
</dbReference>
<dbReference type="InterPro" id="IPR036890">
    <property type="entry name" value="HATPase_C_sf"/>
</dbReference>
<dbReference type="Proteomes" id="UP000646365">
    <property type="component" value="Unassembled WGS sequence"/>
</dbReference>
<dbReference type="Pfam" id="PF07730">
    <property type="entry name" value="HisKA_3"/>
    <property type="match status" value="1"/>
</dbReference>
<dbReference type="SMART" id="SM00387">
    <property type="entry name" value="HATPase_c"/>
    <property type="match status" value="1"/>
</dbReference>
<dbReference type="GO" id="GO:0000155">
    <property type="term" value="F:phosphorelay sensor kinase activity"/>
    <property type="evidence" value="ECO:0007669"/>
    <property type="project" value="InterPro"/>
</dbReference>
<dbReference type="PROSITE" id="PS50885">
    <property type="entry name" value="HAMP"/>
    <property type="match status" value="1"/>
</dbReference>
<keyword evidence="2" id="KW-0597">Phosphoprotein</keyword>
<dbReference type="PANTHER" id="PTHR24421:SF58">
    <property type="entry name" value="SIGNAL TRANSDUCTION HISTIDINE-PROTEIN KINASE_PHOSPHATASE UHPB"/>
    <property type="match status" value="1"/>
</dbReference>
<reference evidence="7" key="1">
    <citation type="journal article" date="2014" name="Int. J. Syst. Evol. Microbiol.">
        <title>Complete genome sequence of Corynebacterium casei LMG S-19264T (=DSM 44701T), isolated from a smear-ripened cheese.</title>
        <authorList>
            <consortium name="US DOE Joint Genome Institute (JGI-PGF)"/>
            <person name="Walter F."/>
            <person name="Albersmeier A."/>
            <person name="Kalinowski J."/>
            <person name="Ruckert C."/>
        </authorList>
    </citation>
    <scope>NUCLEOTIDE SEQUENCE</scope>
    <source>
        <strain evidence="7">CGMCC 1.15725</strain>
    </source>
</reference>
<comment type="caution">
    <text evidence="7">The sequence shown here is derived from an EMBL/GenBank/DDBJ whole genome shotgun (WGS) entry which is preliminary data.</text>
</comment>
<dbReference type="SUPFAM" id="SSF158472">
    <property type="entry name" value="HAMP domain-like"/>
    <property type="match status" value="1"/>
</dbReference>
<keyword evidence="8" id="KW-1185">Reference proteome</keyword>
<keyword evidence="3" id="KW-0808">Transferase</keyword>
<keyword evidence="4 7" id="KW-0418">Kinase</keyword>
<dbReference type="InterPro" id="IPR003660">
    <property type="entry name" value="HAMP_dom"/>
</dbReference>
<protein>
    <submittedName>
        <fullName evidence="7">Sensor histidine kinase</fullName>
    </submittedName>
</protein>
<dbReference type="PANTHER" id="PTHR24421">
    <property type="entry name" value="NITRATE/NITRITE SENSOR PROTEIN NARX-RELATED"/>
    <property type="match status" value="1"/>
</dbReference>
<keyword evidence="5" id="KW-0902">Two-component regulatory system</keyword>
<evidence type="ECO:0000256" key="4">
    <source>
        <dbReference type="ARBA" id="ARBA00022777"/>
    </source>
</evidence>
<evidence type="ECO:0000256" key="3">
    <source>
        <dbReference type="ARBA" id="ARBA00022679"/>
    </source>
</evidence>